<dbReference type="STRING" id="246197.MXAN_6847"/>
<dbReference type="Gene3D" id="3.30.565.10">
    <property type="entry name" value="Histidine kinase-like ATPase, C-terminal domain"/>
    <property type="match status" value="1"/>
</dbReference>
<dbReference type="Gene3D" id="3.40.50.2300">
    <property type="match status" value="1"/>
</dbReference>
<dbReference type="Gene3D" id="1.10.287.130">
    <property type="match status" value="1"/>
</dbReference>
<dbReference type="InterPro" id="IPR003661">
    <property type="entry name" value="HisK_dim/P_dom"/>
</dbReference>
<dbReference type="SMART" id="SM00448">
    <property type="entry name" value="REC"/>
    <property type="match status" value="1"/>
</dbReference>
<evidence type="ECO:0000256" key="6">
    <source>
        <dbReference type="PROSITE-ProRule" id="PRU00169"/>
    </source>
</evidence>
<dbReference type="InterPro" id="IPR011006">
    <property type="entry name" value="CheY-like_superfamily"/>
</dbReference>
<evidence type="ECO:0000313" key="9">
    <source>
        <dbReference type="EMBL" id="ABF88376.1"/>
    </source>
</evidence>
<dbReference type="InterPro" id="IPR004358">
    <property type="entry name" value="Sig_transdc_His_kin-like_C"/>
</dbReference>
<evidence type="ECO:0000313" key="10">
    <source>
        <dbReference type="Proteomes" id="UP000002402"/>
    </source>
</evidence>
<dbReference type="HOGENOM" id="CLU_000445_114_72_7"/>
<dbReference type="eggNOG" id="COG3706">
    <property type="taxonomic scope" value="Bacteria"/>
</dbReference>
<dbReference type="PROSITE" id="PS50110">
    <property type="entry name" value="RESPONSE_REGULATORY"/>
    <property type="match status" value="1"/>
</dbReference>
<dbReference type="PRINTS" id="PR00344">
    <property type="entry name" value="BCTRLSENSOR"/>
</dbReference>
<dbReference type="InterPro" id="IPR036097">
    <property type="entry name" value="HisK_dim/P_sf"/>
</dbReference>
<accession>Q1CXA9</accession>
<dbReference type="Pfam" id="PF00512">
    <property type="entry name" value="HisKA"/>
    <property type="match status" value="1"/>
</dbReference>
<protein>
    <recommendedName>
        <fullName evidence="2">histidine kinase</fullName>
        <ecNumber evidence="2">2.7.13.3</ecNumber>
    </recommendedName>
</protein>
<dbReference type="AlphaFoldDB" id="Q1CXA9"/>
<evidence type="ECO:0000256" key="3">
    <source>
        <dbReference type="ARBA" id="ARBA00022553"/>
    </source>
</evidence>
<gene>
    <name evidence="9" type="ordered locus">MXAN_6847</name>
</gene>
<dbReference type="Pfam" id="PF00072">
    <property type="entry name" value="Response_reg"/>
    <property type="match status" value="1"/>
</dbReference>
<keyword evidence="3 6" id="KW-0597">Phosphoprotein</keyword>
<evidence type="ECO:0000256" key="4">
    <source>
        <dbReference type="ARBA" id="ARBA00022679"/>
    </source>
</evidence>
<dbReference type="CDD" id="cd00082">
    <property type="entry name" value="HisKA"/>
    <property type="match status" value="1"/>
</dbReference>
<evidence type="ECO:0000259" key="7">
    <source>
        <dbReference type="PROSITE" id="PS50109"/>
    </source>
</evidence>
<dbReference type="InterPro" id="IPR036890">
    <property type="entry name" value="HATPase_C_sf"/>
</dbReference>
<comment type="catalytic activity">
    <reaction evidence="1">
        <text>ATP + protein L-histidine = ADP + protein N-phospho-L-histidine.</text>
        <dbReference type="EC" id="2.7.13.3"/>
    </reaction>
</comment>
<dbReference type="EnsemblBacteria" id="ABF88376">
    <property type="protein sequence ID" value="ABF88376"/>
    <property type="gene ID" value="MXAN_6847"/>
</dbReference>
<reference evidence="9 10" key="1">
    <citation type="journal article" date="2006" name="Proc. Natl. Acad. Sci. U.S.A.">
        <title>Evolution of sensory complexity recorded in a myxobacterial genome.</title>
        <authorList>
            <person name="Goldman B.S."/>
            <person name="Nierman W.C."/>
            <person name="Kaiser D."/>
            <person name="Slater S.C."/>
            <person name="Durkin A.S."/>
            <person name="Eisen J.A."/>
            <person name="Ronning C.M."/>
            <person name="Barbazuk W.B."/>
            <person name="Blanchard M."/>
            <person name="Field C."/>
            <person name="Halling C."/>
            <person name="Hinkle G."/>
            <person name="Iartchuk O."/>
            <person name="Kim H.S."/>
            <person name="Mackenzie C."/>
            <person name="Madupu R."/>
            <person name="Miller N."/>
            <person name="Shvartsbeyn A."/>
            <person name="Sullivan S.A."/>
            <person name="Vaudin M."/>
            <person name="Wiegand R."/>
            <person name="Kaplan H.B."/>
        </authorList>
    </citation>
    <scope>NUCLEOTIDE SEQUENCE [LARGE SCALE GENOMIC DNA]</scope>
    <source>
        <strain evidence="10">DK1622</strain>
    </source>
</reference>
<evidence type="ECO:0000256" key="2">
    <source>
        <dbReference type="ARBA" id="ARBA00012438"/>
    </source>
</evidence>
<keyword evidence="10" id="KW-1185">Reference proteome</keyword>
<name>Q1CXA9_MYXXD</name>
<evidence type="ECO:0000259" key="8">
    <source>
        <dbReference type="PROSITE" id="PS50110"/>
    </source>
</evidence>
<dbReference type="Proteomes" id="UP000002402">
    <property type="component" value="Chromosome"/>
</dbReference>
<sequence length="464" mass="50791">MFAAGHPLRFRARASGVLEREGPGVCCWSVARIGHARMGRPAGLRIPTSHLDSMPPSVIRDAPGEDAPRARVLLVDDTPANLLSLEAILEPLGQELVLARSGEEALRELLRGEFACILMDVQMPGLNGLETAHLIRARERTRYLPILFITALSREAAFVTRGYAQGAVDYLLKPVDPDILRAKVQVFVALYLRGEEVKRQAVELAERRRSEEAAQRASELEQQLMGIVGHDIRTPLSVVLTTAKSQLASGALEPAQQKAFERVARSGERIQHIVDLLTDFTRSRLGGGIPVIPRAGDLNELCREVVDELQVARPGRTIRCDFSRDSLHGVWDLERMGQVVANLLDNALKYSPEPSAVCLATWEKPDAVFLEVHNEGAPIPPSLLPHLFEPFQRGEDSRERARTSLGLGLYIARAVVEAHRGRLTVRSSEADGTTFRLCLPRRADARLPAGGASDAGTSPAPMTA</sequence>
<feature type="domain" description="Histidine kinase" evidence="7">
    <location>
        <begin position="227"/>
        <end position="443"/>
    </location>
</feature>
<dbReference type="InterPro" id="IPR003594">
    <property type="entry name" value="HATPase_dom"/>
</dbReference>
<dbReference type="SUPFAM" id="SSF52172">
    <property type="entry name" value="CheY-like"/>
    <property type="match status" value="1"/>
</dbReference>
<dbReference type="PROSITE" id="PS50109">
    <property type="entry name" value="HIS_KIN"/>
    <property type="match status" value="1"/>
</dbReference>
<evidence type="ECO:0000256" key="5">
    <source>
        <dbReference type="ARBA" id="ARBA00022777"/>
    </source>
</evidence>
<dbReference type="InterPro" id="IPR001789">
    <property type="entry name" value="Sig_transdc_resp-reg_receiver"/>
</dbReference>
<feature type="modified residue" description="4-aspartylphosphate" evidence="6">
    <location>
        <position position="120"/>
    </location>
</feature>
<dbReference type="SMART" id="SM00388">
    <property type="entry name" value="HisKA"/>
    <property type="match status" value="1"/>
</dbReference>
<dbReference type="SUPFAM" id="SSF55874">
    <property type="entry name" value="ATPase domain of HSP90 chaperone/DNA topoisomerase II/histidine kinase"/>
    <property type="match status" value="1"/>
</dbReference>
<dbReference type="EMBL" id="CP000113">
    <property type="protein sequence ID" value="ABF88376.1"/>
    <property type="molecule type" value="Genomic_DNA"/>
</dbReference>
<dbReference type="GO" id="GO:0000155">
    <property type="term" value="F:phosphorelay sensor kinase activity"/>
    <property type="evidence" value="ECO:0007669"/>
    <property type="project" value="InterPro"/>
</dbReference>
<dbReference type="Pfam" id="PF02518">
    <property type="entry name" value="HATPase_c"/>
    <property type="match status" value="1"/>
</dbReference>
<dbReference type="eggNOG" id="COG2205">
    <property type="taxonomic scope" value="Bacteria"/>
</dbReference>
<organism evidence="9 10">
    <name type="scientific">Myxococcus xanthus (strain DK1622)</name>
    <dbReference type="NCBI Taxonomy" id="246197"/>
    <lineage>
        <taxon>Bacteria</taxon>
        <taxon>Pseudomonadati</taxon>
        <taxon>Myxococcota</taxon>
        <taxon>Myxococcia</taxon>
        <taxon>Myxococcales</taxon>
        <taxon>Cystobacterineae</taxon>
        <taxon>Myxococcaceae</taxon>
        <taxon>Myxococcus</taxon>
    </lineage>
</organism>
<dbReference type="PANTHER" id="PTHR43547:SF2">
    <property type="entry name" value="HYBRID SIGNAL TRANSDUCTION HISTIDINE KINASE C"/>
    <property type="match status" value="1"/>
</dbReference>
<dbReference type="PANTHER" id="PTHR43547">
    <property type="entry name" value="TWO-COMPONENT HISTIDINE KINASE"/>
    <property type="match status" value="1"/>
</dbReference>
<keyword evidence="4" id="KW-0808">Transferase</keyword>
<evidence type="ECO:0000256" key="1">
    <source>
        <dbReference type="ARBA" id="ARBA00000085"/>
    </source>
</evidence>
<dbReference type="FunFam" id="3.30.565.10:FF:000006">
    <property type="entry name" value="Sensor histidine kinase WalK"/>
    <property type="match status" value="1"/>
</dbReference>
<proteinExistence type="predicted"/>
<dbReference type="SMART" id="SM00387">
    <property type="entry name" value="HATPase_c"/>
    <property type="match status" value="1"/>
</dbReference>
<dbReference type="EC" id="2.7.13.3" evidence="2"/>
<dbReference type="KEGG" id="mxa:MXAN_6847"/>
<keyword evidence="5 9" id="KW-0418">Kinase</keyword>
<feature type="domain" description="Response regulatory" evidence="8">
    <location>
        <begin position="71"/>
        <end position="188"/>
    </location>
</feature>
<dbReference type="InterPro" id="IPR005467">
    <property type="entry name" value="His_kinase_dom"/>
</dbReference>
<dbReference type="SUPFAM" id="SSF47384">
    <property type="entry name" value="Homodimeric domain of signal transducing histidine kinase"/>
    <property type="match status" value="1"/>
</dbReference>